<organism evidence="1 2">
    <name type="scientific">Roseitalea porphyridii</name>
    <dbReference type="NCBI Taxonomy" id="1852022"/>
    <lineage>
        <taxon>Bacteria</taxon>
        <taxon>Pseudomonadati</taxon>
        <taxon>Pseudomonadota</taxon>
        <taxon>Alphaproteobacteria</taxon>
        <taxon>Hyphomicrobiales</taxon>
        <taxon>Ahrensiaceae</taxon>
        <taxon>Roseitalea</taxon>
    </lineage>
</organism>
<dbReference type="OrthoDB" id="8576080at2"/>
<evidence type="ECO:0000313" key="2">
    <source>
        <dbReference type="Proteomes" id="UP000293719"/>
    </source>
</evidence>
<accession>A0A4P6V098</accession>
<sequence length="408" mass="44916">MKSPLGLYAYPWDVIDEGADAVLDAVERAGLNTLYLTTWYHSGMFFLPHNPKRRLYFPTPGALYYRPGGWHGSHPLAPPVSDLSDDWEGFWMRLADHARKRGISLSAWMPVLHNSGVGTAHPDMVVENPWGDRITHTLCPSNAQVDDLVLNVMDDIASMGLFERILIESIEYLPLRHGHHHEVIGVPLDADTEFLSSLCFCPACMRRMREDGVDGEIVRSWVRETVDNALAGKPREPMGWTELEAGAGGAFGAYLKTRNAGPTDLIVRSAEAIRAADADMTVACLDFGPLYPLGPNGRAWQNGNDLDRIIPAIDELHPTFYFTDPEVLKAAVARYNEVVGDDIAQVPAIRAVLPQTESASGLSSQLAATQGRASGFTFYNYSFMALETLDWIRSGLHRNAPALAGDLS</sequence>
<protein>
    <submittedName>
        <fullName evidence="1">Uncharacterized protein</fullName>
    </submittedName>
</protein>
<dbReference type="KEGG" id="rpod:E0E05_09030"/>
<dbReference type="RefSeq" id="WP_131616405.1">
    <property type="nucleotide sequence ID" value="NZ_CP036532.1"/>
</dbReference>
<dbReference type="Gene3D" id="3.20.20.80">
    <property type="entry name" value="Glycosidases"/>
    <property type="match status" value="1"/>
</dbReference>
<dbReference type="AlphaFoldDB" id="A0A4P6V098"/>
<reference evidence="1 2" key="1">
    <citation type="journal article" date="2017" name="Int. J. Syst. Evol. Microbiol.">
        <title>Roseitalea porphyridii gen. nov., sp. nov., isolated from a red alga, and reclassification of Hoeflea suaedae Chung et al. 2013 as Pseudohoeflea suaedae gen. nov., comb. nov.</title>
        <authorList>
            <person name="Hyeon J.W."/>
            <person name="Jeong S.E."/>
            <person name="Baek K."/>
            <person name="Jeon C.O."/>
        </authorList>
    </citation>
    <scope>NUCLEOTIDE SEQUENCE [LARGE SCALE GENOMIC DNA]</scope>
    <source>
        <strain evidence="1 2">MA7-20</strain>
    </source>
</reference>
<proteinExistence type="predicted"/>
<gene>
    <name evidence="1" type="ORF">E0E05_09030</name>
</gene>
<dbReference type="Proteomes" id="UP000293719">
    <property type="component" value="Chromosome"/>
</dbReference>
<dbReference type="EMBL" id="CP036532">
    <property type="protein sequence ID" value="QBK30721.1"/>
    <property type="molecule type" value="Genomic_DNA"/>
</dbReference>
<keyword evidence="2" id="KW-1185">Reference proteome</keyword>
<evidence type="ECO:0000313" key="1">
    <source>
        <dbReference type="EMBL" id="QBK30721.1"/>
    </source>
</evidence>
<name>A0A4P6V098_9HYPH</name>
<dbReference type="GeneID" id="90767436"/>